<feature type="transmembrane region" description="Helical" evidence="8">
    <location>
        <begin position="48"/>
        <end position="67"/>
    </location>
</feature>
<dbReference type="STRING" id="888060.HMPREF9081_1006"/>
<keyword evidence="7 8" id="KW-0472">Membrane</keyword>
<comment type="subcellular location">
    <subcellularLocation>
        <location evidence="1 8">Cell membrane</location>
        <topology evidence="1 8">Multi-pass membrane protein</topology>
    </subcellularLocation>
</comment>
<feature type="transmembrane region" description="Helical" evidence="8">
    <location>
        <begin position="79"/>
        <end position="98"/>
    </location>
</feature>
<keyword evidence="4 8" id="KW-1003">Cell membrane</keyword>
<evidence type="ECO:0000256" key="1">
    <source>
        <dbReference type="ARBA" id="ARBA00004651"/>
    </source>
</evidence>
<keyword evidence="9" id="KW-0560">Oxidoreductase</keyword>
<keyword evidence="6 8" id="KW-1133">Transmembrane helix</keyword>
<proteinExistence type="inferred from homology"/>
<dbReference type="InterPro" id="IPR052017">
    <property type="entry name" value="TSUP"/>
</dbReference>
<evidence type="ECO:0000256" key="4">
    <source>
        <dbReference type="ARBA" id="ARBA00022475"/>
    </source>
</evidence>
<keyword evidence="10" id="KW-1185">Reference proteome</keyword>
<reference evidence="9 10" key="1">
    <citation type="submission" date="2011-04" db="EMBL/GenBank/DDBJ databases">
        <authorList>
            <person name="Muzny D."/>
            <person name="Qin X."/>
            <person name="Deng J."/>
            <person name="Jiang H."/>
            <person name="Liu Y."/>
            <person name="Qu J."/>
            <person name="Song X.-Z."/>
            <person name="Zhang L."/>
            <person name="Thornton R."/>
            <person name="Coyle M."/>
            <person name="Francisco L."/>
            <person name="Jackson L."/>
            <person name="Javaid M."/>
            <person name="Korchina V."/>
            <person name="Kovar C."/>
            <person name="Mata R."/>
            <person name="Mathew T."/>
            <person name="Ngo R."/>
            <person name="Nguyen L."/>
            <person name="Nguyen N."/>
            <person name="Okwuonu G."/>
            <person name="Ongeri F."/>
            <person name="Pham C."/>
            <person name="Simmons D."/>
            <person name="Wilczek-Boney K."/>
            <person name="Hale W."/>
            <person name="Jakkamsetti A."/>
            <person name="Pham P."/>
            <person name="Ruth R."/>
            <person name="San Lucas F."/>
            <person name="Warren J."/>
            <person name="Zhang J."/>
            <person name="Zhao Z."/>
            <person name="Zhou C."/>
            <person name="Zhu D."/>
            <person name="Lee S."/>
            <person name="Bess C."/>
            <person name="Blankenburg K."/>
            <person name="Forbes L."/>
            <person name="Fu Q."/>
            <person name="Gubbala S."/>
            <person name="Hirani K."/>
            <person name="Jayaseelan J.C."/>
            <person name="Lara F."/>
            <person name="Munidasa M."/>
            <person name="Palculict T."/>
            <person name="Patil S."/>
            <person name="Pu L.-L."/>
            <person name="Saada N."/>
            <person name="Tang L."/>
            <person name="Weissenberger G."/>
            <person name="Zhu Y."/>
            <person name="Hemphill L."/>
            <person name="Shang Y."/>
            <person name="Youmans B."/>
            <person name="Ayvaz T."/>
            <person name="Ross M."/>
            <person name="Santibanez J."/>
            <person name="Aqrawi P."/>
            <person name="Gross S."/>
            <person name="Joshi V."/>
            <person name="Fowler G."/>
            <person name="Nazareth L."/>
            <person name="Reid J."/>
            <person name="Worley K."/>
            <person name="Petrosino J."/>
            <person name="Highlander S."/>
            <person name="Gibbs R."/>
        </authorList>
    </citation>
    <scope>NUCLEOTIDE SEQUENCE [LARGE SCALE GENOMIC DNA]</scope>
    <source>
        <strain evidence="9 10">DSM 2778</strain>
    </source>
</reference>
<dbReference type="eggNOG" id="COG0730">
    <property type="taxonomic scope" value="Bacteria"/>
</dbReference>
<dbReference type="HOGENOM" id="CLU_054750_1_2_9"/>
<dbReference type="GO" id="GO:0016491">
    <property type="term" value="F:oxidoreductase activity"/>
    <property type="evidence" value="ECO:0007669"/>
    <property type="project" value="UniProtKB-KW"/>
</dbReference>
<gene>
    <name evidence="9" type="ORF">HMPREF9081_1006</name>
</gene>
<dbReference type="RefSeq" id="WP_006305915.1">
    <property type="nucleotide sequence ID" value="NZ_GL892076.1"/>
</dbReference>
<dbReference type="InterPro" id="IPR002781">
    <property type="entry name" value="TM_pro_TauE-like"/>
</dbReference>
<feature type="transmembrane region" description="Helical" evidence="8">
    <location>
        <begin position="229"/>
        <end position="249"/>
    </location>
</feature>
<feature type="transmembrane region" description="Helical" evidence="8">
    <location>
        <begin position="12"/>
        <end position="36"/>
    </location>
</feature>
<protein>
    <recommendedName>
        <fullName evidence="8">Probable membrane transporter protein</fullName>
    </recommendedName>
</protein>
<evidence type="ECO:0000256" key="8">
    <source>
        <dbReference type="RuleBase" id="RU363041"/>
    </source>
</evidence>
<dbReference type="GO" id="GO:0005886">
    <property type="term" value="C:plasma membrane"/>
    <property type="evidence" value="ECO:0007669"/>
    <property type="project" value="UniProtKB-SubCell"/>
</dbReference>
<feature type="transmembrane region" description="Helical" evidence="8">
    <location>
        <begin position="171"/>
        <end position="188"/>
    </location>
</feature>
<keyword evidence="5 8" id="KW-0812">Transmembrane</keyword>
<dbReference type="EMBL" id="AFHQ01000029">
    <property type="protein sequence ID" value="EGK60626.1"/>
    <property type="molecule type" value="Genomic_DNA"/>
</dbReference>
<dbReference type="PANTHER" id="PTHR30269">
    <property type="entry name" value="TRANSMEMBRANE PROTEIN YFCA"/>
    <property type="match status" value="1"/>
</dbReference>
<feature type="transmembrane region" description="Helical" evidence="8">
    <location>
        <begin position="133"/>
        <end position="159"/>
    </location>
</feature>
<evidence type="ECO:0000256" key="6">
    <source>
        <dbReference type="ARBA" id="ARBA00022989"/>
    </source>
</evidence>
<sequence>MEHYLSGVAAHIGPTLAVFFAAFIQSITGFGLVIIAAPLLMFFYAPKLTVPIMLLLACSGNAVQGFLMRKQANLPLVRLMYLGMLAGQPIGFFFFTYISNDALKVFINVVVLLTLLLMQISHRHIPECRRNTIITGALSGFTAITTGMGGLPFLIYLAYTSMPPNVFRATCFVYFFLGNATSLISYLIGGFPLTGAFNEFIYLLPALAVGIIAGRKSMRFMPAALFRKFVFVILYVASTYTIVSILITYF</sequence>
<evidence type="ECO:0000256" key="5">
    <source>
        <dbReference type="ARBA" id="ARBA00022692"/>
    </source>
</evidence>
<keyword evidence="3" id="KW-0813">Transport</keyword>
<evidence type="ECO:0000256" key="2">
    <source>
        <dbReference type="ARBA" id="ARBA00009142"/>
    </source>
</evidence>
<feature type="transmembrane region" description="Helical" evidence="8">
    <location>
        <begin position="105"/>
        <end position="121"/>
    </location>
</feature>
<dbReference type="OrthoDB" id="7843147at2"/>
<evidence type="ECO:0000313" key="9">
    <source>
        <dbReference type="EMBL" id="EGK60626.1"/>
    </source>
</evidence>
<evidence type="ECO:0000256" key="7">
    <source>
        <dbReference type="ARBA" id="ARBA00023136"/>
    </source>
</evidence>
<name>F5RL40_9FIRM</name>
<feature type="transmembrane region" description="Helical" evidence="8">
    <location>
        <begin position="200"/>
        <end position="217"/>
    </location>
</feature>
<dbReference type="Proteomes" id="UP000004067">
    <property type="component" value="Unassembled WGS sequence"/>
</dbReference>
<dbReference type="Pfam" id="PF01925">
    <property type="entry name" value="TauE"/>
    <property type="match status" value="1"/>
</dbReference>
<dbReference type="PANTHER" id="PTHR30269:SF37">
    <property type="entry name" value="MEMBRANE TRANSPORTER PROTEIN"/>
    <property type="match status" value="1"/>
</dbReference>
<comment type="similarity">
    <text evidence="2 8">Belongs to the 4-toluene sulfonate uptake permease (TSUP) (TC 2.A.102) family.</text>
</comment>
<evidence type="ECO:0000313" key="10">
    <source>
        <dbReference type="Proteomes" id="UP000004067"/>
    </source>
</evidence>
<dbReference type="AlphaFoldDB" id="F5RL40"/>
<accession>F5RL40</accession>
<evidence type="ECO:0000256" key="3">
    <source>
        <dbReference type="ARBA" id="ARBA00022448"/>
    </source>
</evidence>
<comment type="caution">
    <text evidence="9">The sequence shown here is derived from an EMBL/GenBank/DDBJ whole genome shotgun (WGS) entry which is preliminary data.</text>
</comment>
<organism evidence="9 10">
    <name type="scientific">Centipeda periodontii DSM 2778</name>
    <dbReference type="NCBI Taxonomy" id="888060"/>
    <lineage>
        <taxon>Bacteria</taxon>
        <taxon>Bacillati</taxon>
        <taxon>Bacillota</taxon>
        <taxon>Negativicutes</taxon>
        <taxon>Selenomonadales</taxon>
        <taxon>Selenomonadaceae</taxon>
        <taxon>Centipeda</taxon>
    </lineage>
</organism>